<keyword evidence="5" id="KW-1185">Reference proteome</keyword>
<dbReference type="SMART" id="SM00054">
    <property type="entry name" value="EFh"/>
    <property type="match status" value="4"/>
</dbReference>
<feature type="coiled-coil region" evidence="1">
    <location>
        <begin position="726"/>
        <end position="763"/>
    </location>
</feature>
<dbReference type="Pfam" id="PF13833">
    <property type="entry name" value="EF-hand_8"/>
    <property type="match status" value="1"/>
</dbReference>
<evidence type="ECO:0000313" key="4">
    <source>
        <dbReference type="EMBL" id="CAD8083945.1"/>
    </source>
</evidence>
<reference evidence="4" key="1">
    <citation type="submission" date="2021-01" db="EMBL/GenBank/DDBJ databases">
        <authorList>
            <consortium name="Genoscope - CEA"/>
            <person name="William W."/>
        </authorList>
    </citation>
    <scope>NUCLEOTIDE SEQUENCE</scope>
</reference>
<feature type="coiled-coil region" evidence="1">
    <location>
        <begin position="270"/>
        <end position="297"/>
    </location>
</feature>
<feature type="domain" description="EF-hand" evidence="3">
    <location>
        <begin position="573"/>
        <end position="608"/>
    </location>
</feature>
<dbReference type="Pfam" id="PF13499">
    <property type="entry name" value="EF-hand_7"/>
    <property type="match status" value="1"/>
</dbReference>
<sequence>MYFRKERVKLHGKTNFEYRSLGRKRPEDAPRLEFLSTAREQKFDEVIAKRLAATIQNPLSQSQEFYKSAHKTIKQHPQISRPRFAHLEEKPKRKPVWVGDSYLVYTDVDGREDQGTYQNRSQSTTQKVDLAQAKRDEHGQAIQETQLVGMEEYAKNTLEGKVDLTKVKEIRRAIRRRYANRKNFQKIFTLWDEEGKGKVTVKNIYHMIKKLGLNMNLDEVRVLVASADEDYSGDLNLDEFMNLIFNDNEALNVDLGKLKTLNGEQEQLLLEGEDDQIQDVLREKMQAQIENRQFNQMNLILKNKLSQLNNAFQELDPSKQGHVNFERFSEAIQKLQISEKIVNDEIIKKFYDKFKKDEYQIDYRNFLKHLKEFELQSQYVQKEEKKQKPVMTISLNPLQQEEKVHIFDCTKINSHHLNNLRQRATRMIKVLQRYLPEKNQFVDQILNPLKDQYINAPDLTNQLQSYLSNCGEKIDTKDLGALLSIIQYNNLQVPKDMVGFYVYEEGDDDFYERCSQKRKGPAPLNKAEELSLPPQDTQKSSFYDPGFGLSSLSNKFSPEMGQMLQKVEQCIFKASARQYDIYNSFDKDKDGYISHEDLKKKLQELHILSKDEEQLLIHYLDPEKKGSVNFQEFSSKLYPGMTLYDSKGCVGVVPSLYPAKERNENMKTKLPQITRSFEETSQSMQQLKGATRFGATPQHKNTFLNVQRPPQDSALFLNEDGRFEKNARLRYLREDQEKEKNIYENKLNRIRKHQNEIQERIEQNYQMSIQKDSEKCKTKGLAAWSYEQRAHMQNDWK</sequence>
<evidence type="ECO:0000256" key="1">
    <source>
        <dbReference type="SAM" id="Coils"/>
    </source>
</evidence>
<dbReference type="AlphaFoldDB" id="A0A8S1N4I2"/>
<evidence type="ECO:0000259" key="3">
    <source>
        <dbReference type="PROSITE" id="PS50222"/>
    </source>
</evidence>
<feature type="domain" description="EF-hand" evidence="3">
    <location>
        <begin position="179"/>
        <end position="214"/>
    </location>
</feature>
<dbReference type="OMA" id="QYRSYST"/>
<gene>
    <name evidence="4" type="ORF">PPRIM_AZ9-3.1.T0710094</name>
</gene>
<keyword evidence="1" id="KW-0175">Coiled coil</keyword>
<evidence type="ECO:0000256" key="2">
    <source>
        <dbReference type="SAM" id="MobiDB-lite"/>
    </source>
</evidence>
<dbReference type="PROSITE" id="PS00018">
    <property type="entry name" value="EF_HAND_1"/>
    <property type="match status" value="1"/>
</dbReference>
<dbReference type="InterPro" id="IPR018247">
    <property type="entry name" value="EF_Hand_1_Ca_BS"/>
</dbReference>
<evidence type="ECO:0000313" key="5">
    <source>
        <dbReference type="Proteomes" id="UP000688137"/>
    </source>
</evidence>
<organism evidence="4 5">
    <name type="scientific">Paramecium primaurelia</name>
    <dbReference type="NCBI Taxonomy" id="5886"/>
    <lineage>
        <taxon>Eukaryota</taxon>
        <taxon>Sar</taxon>
        <taxon>Alveolata</taxon>
        <taxon>Ciliophora</taxon>
        <taxon>Intramacronucleata</taxon>
        <taxon>Oligohymenophorea</taxon>
        <taxon>Peniculida</taxon>
        <taxon>Parameciidae</taxon>
        <taxon>Paramecium</taxon>
    </lineage>
</organism>
<dbReference type="GO" id="GO:0005509">
    <property type="term" value="F:calcium ion binding"/>
    <property type="evidence" value="ECO:0007669"/>
    <property type="project" value="InterPro"/>
</dbReference>
<dbReference type="PROSITE" id="PS50222">
    <property type="entry name" value="EF_HAND_2"/>
    <property type="match status" value="3"/>
</dbReference>
<dbReference type="EMBL" id="CAJJDM010000074">
    <property type="protein sequence ID" value="CAD8083945.1"/>
    <property type="molecule type" value="Genomic_DNA"/>
</dbReference>
<dbReference type="PANTHER" id="PTHR23064">
    <property type="entry name" value="TROPONIN"/>
    <property type="match status" value="1"/>
</dbReference>
<proteinExistence type="predicted"/>
<dbReference type="InterPro" id="IPR052591">
    <property type="entry name" value="CML21-like"/>
</dbReference>
<comment type="caution">
    <text evidence="4">The sequence shown here is derived from an EMBL/GenBank/DDBJ whole genome shotgun (WGS) entry which is preliminary data.</text>
</comment>
<dbReference type="InterPro" id="IPR002048">
    <property type="entry name" value="EF_hand_dom"/>
</dbReference>
<name>A0A8S1N4I2_PARPR</name>
<dbReference type="Proteomes" id="UP000688137">
    <property type="component" value="Unassembled WGS sequence"/>
</dbReference>
<protein>
    <recommendedName>
        <fullName evidence="3">EF-hand domain-containing protein</fullName>
    </recommendedName>
</protein>
<feature type="domain" description="EF-hand" evidence="3">
    <location>
        <begin position="303"/>
        <end position="338"/>
    </location>
</feature>
<accession>A0A8S1N4I2</accession>
<feature type="region of interest" description="Disordered" evidence="2">
    <location>
        <begin position="516"/>
        <end position="538"/>
    </location>
</feature>
<dbReference type="CDD" id="cd00051">
    <property type="entry name" value="EFh"/>
    <property type="match status" value="2"/>
</dbReference>